<dbReference type="EC" id="2.1.1.37" evidence="7"/>
<evidence type="ECO:0000256" key="8">
    <source>
        <dbReference type="SAM" id="MobiDB-lite"/>
    </source>
</evidence>
<keyword evidence="1 5" id="KW-0489">Methyltransferase</keyword>
<dbReference type="GO" id="GO:0009307">
    <property type="term" value="P:DNA restriction-modification system"/>
    <property type="evidence" value="ECO:0007669"/>
    <property type="project" value="UniProtKB-KW"/>
</dbReference>
<dbReference type="InterPro" id="IPR031303">
    <property type="entry name" value="C5_meth_CS"/>
</dbReference>
<dbReference type="PANTHER" id="PTHR10629:SF52">
    <property type="entry name" value="DNA (CYTOSINE-5)-METHYLTRANSFERASE 1"/>
    <property type="match status" value="1"/>
</dbReference>
<dbReference type="GO" id="GO:0032259">
    <property type="term" value="P:methylation"/>
    <property type="evidence" value="ECO:0007669"/>
    <property type="project" value="UniProtKB-KW"/>
</dbReference>
<dbReference type="Gene3D" id="3.90.120.10">
    <property type="entry name" value="DNA Methylase, subunit A, domain 2"/>
    <property type="match status" value="1"/>
</dbReference>
<proteinExistence type="inferred from homology"/>
<dbReference type="PRINTS" id="PR00105">
    <property type="entry name" value="C5METTRFRASE"/>
</dbReference>
<dbReference type="AlphaFoldDB" id="A0A1V5MM49"/>
<evidence type="ECO:0000256" key="5">
    <source>
        <dbReference type="PROSITE-ProRule" id="PRU01016"/>
    </source>
</evidence>
<dbReference type="PROSITE" id="PS00095">
    <property type="entry name" value="C5_MTASE_2"/>
    <property type="match status" value="1"/>
</dbReference>
<evidence type="ECO:0000256" key="3">
    <source>
        <dbReference type="ARBA" id="ARBA00022691"/>
    </source>
</evidence>
<dbReference type="PROSITE" id="PS51679">
    <property type="entry name" value="SAM_MT_C5"/>
    <property type="match status" value="1"/>
</dbReference>
<evidence type="ECO:0000313" key="9">
    <source>
        <dbReference type="EMBL" id="OPZ93901.1"/>
    </source>
</evidence>
<dbReference type="PROSITE" id="PS00094">
    <property type="entry name" value="C5_MTASE_1"/>
    <property type="match status" value="1"/>
</dbReference>
<dbReference type="InterPro" id="IPR050390">
    <property type="entry name" value="C5-Methyltransferase"/>
</dbReference>
<accession>A0A1V5MM49</accession>
<feature type="active site" evidence="5">
    <location>
        <position position="100"/>
    </location>
</feature>
<dbReference type="SUPFAM" id="SSF53335">
    <property type="entry name" value="S-adenosyl-L-methionine-dependent methyltransferases"/>
    <property type="match status" value="1"/>
</dbReference>
<name>A0A1V5MM49_UNCT6</name>
<dbReference type="EMBL" id="MWAK01000003">
    <property type="protein sequence ID" value="OPZ93901.1"/>
    <property type="molecule type" value="Genomic_DNA"/>
</dbReference>
<dbReference type="InterPro" id="IPR018117">
    <property type="entry name" value="C5_DNA_meth_AS"/>
</dbReference>
<evidence type="ECO:0000256" key="7">
    <source>
        <dbReference type="RuleBase" id="RU000417"/>
    </source>
</evidence>
<dbReference type="InterPro" id="IPR001525">
    <property type="entry name" value="C5_MeTfrase"/>
</dbReference>
<evidence type="ECO:0000256" key="4">
    <source>
        <dbReference type="ARBA" id="ARBA00022747"/>
    </source>
</evidence>
<comment type="caution">
    <text evidence="9">The sequence shown here is derived from an EMBL/GenBank/DDBJ whole genome shotgun (WGS) entry which is preliminary data.</text>
</comment>
<dbReference type="GO" id="GO:0003677">
    <property type="term" value="F:DNA binding"/>
    <property type="evidence" value="ECO:0007669"/>
    <property type="project" value="TreeGrafter"/>
</dbReference>
<keyword evidence="3 5" id="KW-0949">S-adenosyl-L-methionine</keyword>
<dbReference type="GO" id="GO:0044027">
    <property type="term" value="P:negative regulation of gene expression via chromosomal CpG island methylation"/>
    <property type="evidence" value="ECO:0007669"/>
    <property type="project" value="TreeGrafter"/>
</dbReference>
<dbReference type="Proteomes" id="UP000485484">
    <property type="component" value="Unassembled WGS sequence"/>
</dbReference>
<evidence type="ECO:0000256" key="2">
    <source>
        <dbReference type="ARBA" id="ARBA00022679"/>
    </source>
</evidence>
<dbReference type="PANTHER" id="PTHR10629">
    <property type="entry name" value="CYTOSINE-SPECIFIC METHYLTRANSFERASE"/>
    <property type="match status" value="1"/>
</dbReference>
<dbReference type="InterPro" id="IPR029063">
    <property type="entry name" value="SAM-dependent_MTases_sf"/>
</dbReference>
<sequence>MLADNESVYRARQKGLLRESVRTYRLVDLFAGAGGLTLGFTKTLGQVFVPVWANDFNTYAARTYNVNFGDHCTTDDILEIVENRIDEIPKADVVIGGPPCQGFSLLNKQREGDPRKQLWRPYFRIVERTGAEVFVMENVPQLLGSEEYEEIAEVAHSLGFKMAFAKLCAADYGVPQTRWRAFIIGCKFAHPGKFFPPKKTHKRPADVNTGMLFSEEFDQYVSRARPWRTVHDAIGDLPPPKGTEIRNEPPPLDLHFGRTPTPMSMKRYLSIPKEGMNRFDLQKRAPELTPACWIRKTEGGTDLFGRLWWNRPAFTIRTEFFKPEKGRYLHPCQHRPITHREAARLQSFPDSFKFIGSKIEIAKQIGNAVPPMLAARIADCVFALLATKEEGDVG</sequence>
<protein>
    <recommendedName>
        <fullName evidence="7">Cytosine-specific methyltransferase</fullName>
        <ecNumber evidence="7">2.1.1.37</ecNumber>
    </recommendedName>
</protein>
<keyword evidence="4" id="KW-0680">Restriction system</keyword>
<dbReference type="Gene3D" id="3.40.50.150">
    <property type="entry name" value="Vaccinia Virus protein VP39"/>
    <property type="match status" value="1"/>
</dbReference>
<keyword evidence="2 5" id="KW-0808">Transferase</keyword>
<comment type="catalytic activity">
    <reaction evidence="7">
        <text>a 2'-deoxycytidine in DNA + S-adenosyl-L-methionine = a 5-methyl-2'-deoxycytidine in DNA + S-adenosyl-L-homocysteine + H(+)</text>
        <dbReference type="Rhea" id="RHEA:13681"/>
        <dbReference type="Rhea" id="RHEA-COMP:11369"/>
        <dbReference type="Rhea" id="RHEA-COMP:11370"/>
        <dbReference type="ChEBI" id="CHEBI:15378"/>
        <dbReference type="ChEBI" id="CHEBI:57856"/>
        <dbReference type="ChEBI" id="CHEBI:59789"/>
        <dbReference type="ChEBI" id="CHEBI:85452"/>
        <dbReference type="ChEBI" id="CHEBI:85454"/>
        <dbReference type="EC" id="2.1.1.37"/>
    </reaction>
</comment>
<dbReference type="Pfam" id="PF00145">
    <property type="entry name" value="DNA_methylase"/>
    <property type="match status" value="1"/>
</dbReference>
<evidence type="ECO:0000256" key="6">
    <source>
        <dbReference type="RuleBase" id="RU000416"/>
    </source>
</evidence>
<comment type="similarity">
    <text evidence="5 6">Belongs to the class I-like SAM-binding methyltransferase superfamily. C5-methyltransferase family.</text>
</comment>
<dbReference type="GO" id="GO:0003886">
    <property type="term" value="F:DNA (cytosine-5-)-methyltransferase activity"/>
    <property type="evidence" value="ECO:0007669"/>
    <property type="project" value="UniProtKB-EC"/>
</dbReference>
<feature type="region of interest" description="Disordered" evidence="8">
    <location>
        <begin position="232"/>
        <end position="257"/>
    </location>
</feature>
<dbReference type="NCBIfam" id="TIGR00675">
    <property type="entry name" value="dcm"/>
    <property type="match status" value="1"/>
</dbReference>
<reference evidence="9" key="1">
    <citation type="submission" date="2017-02" db="EMBL/GenBank/DDBJ databases">
        <title>Delving into the versatile metabolic prowess of the omnipresent phylum Bacteroidetes.</title>
        <authorList>
            <person name="Nobu M.K."/>
            <person name="Mei R."/>
            <person name="Narihiro T."/>
            <person name="Kuroda K."/>
            <person name="Liu W.-T."/>
        </authorList>
    </citation>
    <scope>NUCLEOTIDE SEQUENCE</scope>
    <source>
        <strain evidence="9">ADurb.Bin417</strain>
    </source>
</reference>
<gene>
    <name evidence="9" type="primary">ydiO</name>
    <name evidence="9" type="ORF">BWY73_00045</name>
</gene>
<organism evidence="9">
    <name type="scientific">candidate division TA06 bacterium ADurb.Bin417</name>
    <dbReference type="NCBI Taxonomy" id="1852828"/>
    <lineage>
        <taxon>Bacteria</taxon>
        <taxon>Bacteria division TA06</taxon>
    </lineage>
</organism>
<evidence type="ECO:0000256" key="1">
    <source>
        <dbReference type="ARBA" id="ARBA00022603"/>
    </source>
</evidence>